<keyword evidence="2" id="KW-1185">Reference proteome</keyword>
<proteinExistence type="predicted"/>
<name>A0A5N1IMP3_9BACT</name>
<evidence type="ECO:0000313" key="1">
    <source>
        <dbReference type="EMBL" id="KAA9331117.1"/>
    </source>
</evidence>
<organism evidence="1 2">
    <name type="scientific">Adhaeribacter soli</name>
    <dbReference type="NCBI Taxonomy" id="2607655"/>
    <lineage>
        <taxon>Bacteria</taxon>
        <taxon>Pseudomonadati</taxon>
        <taxon>Bacteroidota</taxon>
        <taxon>Cytophagia</taxon>
        <taxon>Cytophagales</taxon>
        <taxon>Hymenobacteraceae</taxon>
        <taxon>Adhaeribacter</taxon>
    </lineage>
</organism>
<accession>A0A5N1IMP3</accession>
<dbReference type="Proteomes" id="UP000326570">
    <property type="component" value="Unassembled WGS sequence"/>
</dbReference>
<dbReference type="AlphaFoldDB" id="A0A5N1IMP3"/>
<sequence length="86" mass="9897">MVNLIIPPNYQAMYAWCIDDSLPAFEPEEWIEKGRVYAVKHMSEPLNVTEGFALTILDLNGNEIHPSASHWSFASHRFELFSVFLN</sequence>
<evidence type="ECO:0000313" key="2">
    <source>
        <dbReference type="Proteomes" id="UP000326570"/>
    </source>
</evidence>
<comment type="caution">
    <text evidence="1">The sequence shown here is derived from an EMBL/GenBank/DDBJ whole genome shotgun (WGS) entry which is preliminary data.</text>
</comment>
<dbReference type="EMBL" id="VTWT01000008">
    <property type="protein sequence ID" value="KAA9331117.1"/>
    <property type="molecule type" value="Genomic_DNA"/>
</dbReference>
<reference evidence="1 2" key="1">
    <citation type="submission" date="2019-09" db="EMBL/GenBank/DDBJ databases">
        <title>Genome sequence of Adhaeribacter sp. M2.</title>
        <authorList>
            <person name="Srinivasan S."/>
        </authorList>
    </citation>
    <scope>NUCLEOTIDE SEQUENCE [LARGE SCALE GENOMIC DNA]</scope>
    <source>
        <strain evidence="1 2">M2</strain>
    </source>
</reference>
<protein>
    <submittedName>
        <fullName evidence="1">Uncharacterized protein</fullName>
    </submittedName>
</protein>
<dbReference type="RefSeq" id="WP_150904640.1">
    <property type="nucleotide sequence ID" value="NZ_VTWT01000008.1"/>
</dbReference>
<gene>
    <name evidence="1" type="ORF">F0P94_14545</name>
</gene>